<evidence type="ECO:0008006" key="7">
    <source>
        <dbReference type="Google" id="ProtNLM"/>
    </source>
</evidence>
<dbReference type="AlphaFoldDB" id="Q2H8C5"/>
<dbReference type="SUPFAM" id="SSF53335">
    <property type="entry name" value="S-adenosyl-L-methionine-dependent methyltransferases"/>
    <property type="match status" value="1"/>
</dbReference>
<accession>Q2H8C5</accession>
<evidence type="ECO:0000313" key="5">
    <source>
        <dbReference type="EMBL" id="EAQ91594.1"/>
    </source>
</evidence>
<dbReference type="Pfam" id="PF05724">
    <property type="entry name" value="TPMT"/>
    <property type="match status" value="1"/>
</dbReference>
<dbReference type="PANTHER" id="PTHR32183:SF6">
    <property type="entry name" value="CYSTEINE SULFINATE DESULFINASE_CYSTEINE DESULFURASE AND RELATED ENZYMES"/>
    <property type="match status" value="1"/>
</dbReference>
<organism evidence="5 6">
    <name type="scientific">Chaetomium globosum (strain ATCC 6205 / CBS 148.51 / DSM 1962 / NBRC 6347 / NRRL 1970)</name>
    <name type="common">Soil fungus</name>
    <dbReference type="NCBI Taxonomy" id="306901"/>
    <lineage>
        <taxon>Eukaryota</taxon>
        <taxon>Fungi</taxon>
        <taxon>Dikarya</taxon>
        <taxon>Ascomycota</taxon>
        <taxon>Pezizomycotina</taxon>
        <taxon>Sordariomycetes</taxon>
        <taxon>Sordariomycetidae</taxon>
        <taxon>Sordariales</taxon>
        <taxon>Chaetomiaceae</taxon>
        <taxon>Chaetomium</taxon>
    </lineage>
</organism>
<dbReference type="PROSITE" id="PS51585">
    <property type="entry name" value="SAM_MT_TPMT"/>
    <property type="match status" value="1"/>
</dbReference>
<dbReference type="InterPro" id="IPR029063">
    <property type="entry name" value="SAM-dependent_MTases_sf"/>
</dbReference>
<keyword evidence="4" id="KW-0949">S-adenosyl-L-methionine</keyword>
<proteinExistence type="predicted"/>
<dbReference type="InParanoid" id="Q2H8C5"/>
<dbReference type="Proteomes" id="UP000001056">
    <property type="component" value="Unassembled WGS sequence"/>
</dbReference>
<evidence type="ECO:0000313" key="6">
    <source>
        <dbReference type="Proteomes" id="UP000001056"/>
    </source>
</evidence>
<dbReference type="RefSeq" id="XP_001230045.1">
    <property type="nucleotide sequence ID" value="XM_001230044.1"/>
</dbReference>
<evidence type="ECO:0000256" key="3">
    <source>
        <dbReference type="ARBA" id="ARBA00022679"/>
    </source>
</evidence>
<evidence type="ECO:0000256" key="4">
    <source>
        <dbReference type="ARBA" id="ARBA00022691"/>
    </source>
</evidence>
<keyword evidence="6" id="KW-1185">Reference proteome</keyword>
<dbReference type="eggNOG" id="ENOG502QS1V">
    <property type="taxonomic scope" value="Eukaryota"/>
</dbReference>
<name>Q2H8C5_CHAGB</name>
<keyword evidence="1" id="KW-0597">Phosphoprotein</keyword>
<keyword evidence="3" id="KW-0808">Transferase</keyword>
<dbReference type="CDD" id="cd02440">
    <property type="entry name" value="AdoMet_MTases"/>
    <property type="match status" value="1"/>
</dbReference>
<dbReference type="GeneID" id="4388534"/>
<dbReference type="InterPro" id="IPR008854">
    <property type="entry name" value="TPMT"/>
</dbReference>
<evidence type="ECO:0000256" key="1">
    <source>
        <dbReference type="ARBA" id="ARBA00022553"/>
    </source>
</evidence>
<dbReference type="OMA" id="ELYCALE"/>
<evidence type="ECO:0000256" key="2">
    <source>
        <dbReference type="ARBA" id="ARBA00022603"/>
    </source>
</evidence>
<dbReference type="GO" id="GO:0008757">
    <property type="term" value="F:S-adenosylmethionine-dependent methyltransferase activity"/>
    <property type="evidence" value="ECO:0007669"/>
    <property type="project" value="InterPro"/>
</dbReference>
<dbReference type="Gene3D" id="3.40.50.150">
    <property type="entry name" value="Vaccinia Virus protein VP39"/>
    <property type="match status" value="1"/>
</dbReference>
<dbReference type="OrthoDB" id="276151at2759"/>
<dbReference type="PANTHER" id="PTHR32183">
    <property type="match status" value="1"/>
</dbReference>
<keyword evidence="2" id="KW-0489">Methyltransferase</keyword>
<dbReference type="GO" id="GO:0032259">
    <property type="term" value="P:methylation"/>
    <property type="evidence" value="ECO:0007669"/>
    <property type="project" value="UniProtKB-KW"/>
</dbReference>
<sequence>MAHPKSDPPGRLITHFANRDRQSQKAGWSELWDSDQTDLWDRGMPSPALIDFITTRRDIIGRLGGGRRRPRALVPGCGRGYDVVMLAFHGFDAIGLEVSQTAVNSARAYAEVELSDPSAYNFATEDDEKRRATCQPGTVSFVCGDFFQREWETSCFAPGDDGGFDLIYDYTFLCALLPEMRKDWAQQMRELIRPTGVLVCLEFPLYKDVTADGPPWGLQGIYWNLLAEGGNGRMDGPAATDGGRGPFSRVAYIKPSRSYEMGRGTDMLSVWAPQEPSGDRKRPATAATPIPWCAHYLLNDTPAPFPLAYTTSIVVNRVCVRPSSQKQLAEARVAVPVAGARSYMKGRLARVVRLPARRSHFQKGLGGWVKLELYCALEIRPGCVAGLHLSYRAPLDMRCARNLEPAASPSELD</sequence>
<dbReference type="EMBL" id="CH408030">
    <property type="protein sequence ID" value="EAQ91594.1"/>
    <property type="molecule type" value="Genomic_DNA"/>
</dbReference>
<protein>
    <recommendedName>
        <fullName evidence="7">Methyltransferase domain-containing protein</fullName>
    </recommendedName>
</protein>
<dbReference type="VEuPathDB" id="FungiDB:CHGG_03529"/>
<dbReference type="HOGENOM" id="CLU_665647_0_0_1"/>
<reference evidence="6" key="1">
    <citation type="journal article" date="2015" name="Genome Announc.">
        <title>Draft genome sequence of the cellulolytic fungus Chaetomium globosum.</title>
        <authorList>
            <person name="Cuomo C.A."/>
            <person name="Untereiner W.A."/>
            <person name="Ma L.-J."/>
            <person name="Grabherr M."/>
            <person name="Birren B.W."/>
        </authorList>
    </citation>
    <scope>NUCLEOTIDE SEQUENCE [LARGE SCALE GENOMIC DNA]</scope>
    <source>
        <strain evidence="6">ATCC 6205 / CBS 148.51 / DSM 1962 / NBRC 6347 / NRRL 1970</strain>
    </source>
</reference>
<gene>
    <name evidence="5" type="ORF">CHGG_03529</name>
</gene>